<dbReference type="Pfam" id="PF01202">
    <property type="entry name" value="SKI"/>
    <property type="match status" value="1"/>
</dbReference>
<evidence type="ECO:0000256" key="4">
    <source>
        <dbReference type="ARBA" id="ARBA00022679"/>
    </source>
</evidence>
<evidence type="ECO:0000256" key="8">
    <source>
        <dbReference type="ARBA" id="ARBA00048090"/>
    </source>
</evidence>
<dbReference type="GO" id="GO:0005524">
    <property type="term" value="F:ATP binding"/>
    <property type="evidence" value="ECO:0007669"/>
    <property type="project" value="UniProtKB-KW"/>
</dbReference>
<keyword evidence="6 9" id="KW-0418">Kinase</keyword>
<evidence type="ECO:0000256" key="2">
    <source>
        <dbReference type="ARBA" id="ARBA00008420"/>
    </source>
</evidence>
<dbReference type="PANTHER" id="PTHR43442:SF3">
    <property type="entry name" value="GLUCONOKINASE-RELATED"/>
    <property type="match status" value="1"/>
</dbReference>
<evidence type="ECO:0000256" key="7">
    <source>
        <dbReference type="ARBA" id="ARBA00022840"/>
    </source>
</evidence>
<dbReference type="GO" id="GO:0005737">
    <property type="term" value="C:cytoplasm"/>
    <property type="evidence" value="ECO:0007669"/>
    <property type="project" value="TreeGrafter"/>
</dbReference>
<evidence type="ECO:0000256" key="6">
    <source>
        <dbReference type="ARBA" id="ARBA00022777"/>
    </source>
</evidence>
<dbReference type="AlphaFoldDB" id="A0A3G8YM96"/>
<dbReference type="InterPro" id="IPR027417">
    <property type="entry name" value="P-loop_NTPase"/>
</dbReference>
<protein>
    <recommendedName>
        <fullName evidence="3 9">Gluconokinase</fullName>
        <ecNumber evidence="3 9">2.7.1.12</ecNumber>
    </recommendedName>
</protein>
<evidence type="ECO:0000256" key="9">
    <source>
        <dbReference type="RuleBase" id="RU363066"/>
    </source>
</evidence>
<dbReference type="OrthoDB" id="9795716at2"/>
<dbReference type="InterPro" id="IPR006001">
    <property type="entry name" value="Therm_gnt_kin"/>
</dbReference>
<evidence type="ECO:0000256" key="1">
    <source>
        <dbReference type="ARBA" id="ARBA00004761"/>
    </source>
</evidence>
<keyword evidence="11" id="KW-1185">Reference proteome</keyword>
<proteinExistence type="inferred from homology"/>
<accession>A0A3G8YM96</accession>
<evidence type="ECO:0000313" key="10">
    <source>
        <dbReference type="EMBL" id="AZI43724.1"/>
    </source>
</evidence>
<name>A0A3G8YM96_9DEIO</name>
<gene>
    <name evidence="10" type="ORF">EHF33_01910</name>
</gene>
<dbReference type="Proteomes" id="UP000276417">
    <property type="component" value="Chromosome 1"/>
</dbReference>
<dbReference type="InterPro" id="IPR031322">
    <property type="entry name" value="Shikimate/glucono_kinase"/>
</dbReference>
<sequence>MGVSGSGKTTLGRGLSAHYGFPFLDADDFHTPEAKAKMASGEGLTDADRAPWLARLKAALDESAAKSGGVVLACSALKASYRTTLGGPQTGFVFLDVPPEVLRSRLEERQGSYAKVSLLPSQLAALEEPDAGDALTVHVKADEDADLVLADALRQLDAVSGE</sequence>
<organism evidence="10 11">
    <name type="scientific">Deinococcus psychrotolerans</name>
    <dbReference type="NCBI Taxonomy" id="2489213"/>
    <lineage>
        <taxon>Bacteria</taxon>
        <taxon>Thermotogati</taxon>
        <taxon>Deinococcota</taxon>
        <taxon>Deinococci</taxon>
        <taxon>Deinococcales</taxon>
        <taxon>Deinococcaceae</taxon>
        <taxon>Deinococcus</taxon>
    </lineage>
</organism>
<keyword evidence="7 9" id="KW-0067">ATP-binding</keyword>
<dbReference type="Gene3D" id="3.40.50.300">
    <property type="entry name" value="P-loop containing nucleotide triphosphate hydrolases"/>
    <property type="match status" value="1"/>
</dbReference>
<comment type="catalytic activity">
    <reaction evidence="8 9">
        <text>D-gluconate + ATP = 6-phospho-D-gluconate + ADP + H(+)</text>
        <dbReference type="Rhea" id="RHEA:19433"/>
        <dbReference type="ChEBI" id="CHEBI:15378"/>
        <dbReference type="ChEBI" id="CHEBI:18391"/>
        <dbReference type="ChEBI" id="CHEBI:30616"/>
        <dbReference type="ChEBI" id="CHEBI:58759"/>
        <dbReference type="ChEBI" id="CHEBI:456216"/>
        <dbReference type="EC" id="2.7.1.12"/>
    </reaction>
</comment>
<evidence type="ECO:0000313" key="11">
    <source>
        <dbReference type="Proteomes" id="UP000276417"/>
    </source>
</evidence>
<dbReference type="GO" id="GO:0046316">
    <property type="term" value="F:gluconokinase activity"/>
    <property type="evidence" value="ECO:0007669"/>
    <property type="project" value="UniProtKB-EC"/>
</dbReference>
<keyword evidence="4 9" id="KW-0808">Transferase</keyword>
<dbReference type="GO" id="GO:0005975">
    <property type="term" value="P:carbohydrate metabolic process"/>
    <property type="evidence" value="ECO:0007669"/>
    <property type="project" value="InterPro"/>
</dbReference>
<evidence type="ECO:0000256" key="5">
    <source>
        <dbReference type="ARBA" id="ARBA00022741"/>
    </source>
</evidence>
<keyword evidence="5 9" id="KW-0547">Nucleotide-binding</keyword>
<dbReference type="SUPFAM" id="SSF52540">
    <property type="entry name" value="P-loop containing nucleoside triphosphate hydrolases"/>
    <property type="match status" value="1"/>
</dbReference>
<comment type="similarity">
    <text evidence="2 9">Belongs to the gluconokinase GntK/GntV family.</text>
</comment>
<dbReference type="CDD" id="cd02021">
    <property type="entry name" value="GntK"/>
    <property type="match status" value="1"/>
</dbReference>
<dbReference type="EMBL" id="CP034183">
    <property type="protein sequence ID" value="AZI43724.1"/>
    <property type="molecule type" value="Genomic_DNA"/>
</dbReference>
<dbReference type="EC" id="2.7.1.12" evidence="3 9"/>
<dbReference type="NCBIfam" id="TIGR01313">
    <property type="entry name" value="therm_gnt_kin"/>
    <property type="match status" value="1"/>
</dbReference>
<evidence type="ECO:0000256" key="3">
    <source>
        <dbReference type="ARBA" id="ARBA00012054"/>
    </source>
</evidence>
<comment type="pathway">
    <text evidence="1">Carbohydrate acid metabolism.</text>
</comment>
<reference evidence="10 11" key="1">
    <citation type="submission" date="2018-11" db="EMBL/GenBank/DDBJ databases">
        <title>Deinococcus shelandsis sp. nov., isolated from South Shetland Islands soil of Antarctica.</title>
        <authorList>
            <person name="Tian J."/>
        </authorList>
    </citation>
    <scope>NUCLEOTIDE SEQUENCE [LARGE SCALE GENOMIC DNA]</scope>
    <source>
        <strain evidence="10 11">S14-83T</strain>
    </source>
</reference>
<dbReference type="KEGG" id="dph:EHF33_01910"/>
<dbReference type="PANTHER" id="PTHR43442">
    <property type="entry name" value="GLUCONOKINASE-RELATED"/>
    <property type="match status" value="1"/>
</dbReference>